<name>A0A1U7EZC5_NATPD</name>
<dbReference type="KEGG" id="nph:NP_5156A"/>
<keyword evidence="1" id="KW-0175">Coiled coil</keyword>
<feature type="coiled-coil region" evidence="1">
    <location>
        <begin position="128"/>
        <end position="173"/>
    </location>
</feature>
<dbReference type="eggNOG" id="arCOG04719">
    <property type="taxonomic scope" value="Archaea"/>
</dbReference>
<accession>A0A1U7EZC5</accession>
<dbReference type="EnsemblBacteria" id="CAI50669">
    <property type="protein sequence ID" value="CAI50669"/>
    <property type="gene ID" value="NP_5156A"/>
</dbReference>
<dbReference type="Pfam" id="PF23432">
    <property type="entry name" value="DUF7118"/>
    <property type="match status" value="1"/>
</dbReference>
<proteinExistence type="predicted"/>
<evidence type="ECO:0000313" key="3">
    <source>
        <dbReference type="Proteomes" id="UP000002698"/>
    </source>
</evidence>
<gene>
    <name evidence="2" type="ordered locus">NP_5156A</name>
</gene>
<dbReference type="OrthoDB" id="204360at2157"/>
<sequence length="382" mass="42372">MTEPSTADGDAPAEALDDAATRLDQLQSELEADGLDRSTLETLADAYRSVETVLDRWEERATDWDDFEGYVKFRNDLAGTLDSIPDDIPDREAFVDADSHVKTGGVSKSLNESDFEAAREALAPVRARAEQLDELQAAESALRDARKAAKRRLETLEDRIAELERAIELGDADLDAPVEKLKDPMADYNEGIEAAFEAFLGDASAREVLSFIQTAAETPLVEYTSPPEALVSYLDTEPAGDHTLSELLEYAEYSPSKLAHYVDDPDRLKRRVATNRTYLEGLSAAPLQLDWPPAAAETLRFQVSERLPLAAKLADEPTVTALRTVSERTRRDDYEELRTAAAAREELTKTERQRLQSGAIEAELEAAREERTRLRSALGRTD</sequence>
<dbReference type="EMBL" id="CR936257">
    <property type="protein sequence ID" value="CAI50669.1"/>
    <property type="molecule type" value="Genomic_DNA"/>
</dbReference>
<dbReference type="STRING" id="348780.NP_5156A"/>
<dbReference type="RefSeq" id="WP_011324279.1">
    <property type="nucleotide sequence ID" value="NC_007426.1"/>
</dbReference>
<dbReference type="AlphaFoldDB" id="A0A1U7EZC5"/>
<evidence type="ECO:0000313" key="2">
    <source>
        <dbReference type="EMBL" id="CAI50669.1"/>
    </source>
</evidence>
<organism evidence="2 3">
    <name type="scientific">Natronomonas pharaonis (strain ATCC 35678 / DSM 2160 / CIP 103997 / JCM 8858 / NBRC 14720 / NCIMB 2260 / Gabara)</name>
    <name type="common">Halobacterium pharaonis</name>
    <dbReference type="NCBI Taxonomy" id="348780"/>
    <lineage>
        <taxon>Archaea</taxon>
        <taxon>Methanobacteriati</taxon>
        <taxon>Methanobacteriota</taxon>
        <taxon>Stenosarchaea group</taxon>
        <taxon>Halobacteria</taxon>
        <taxon>Halobacteriales</taxon>
        <taxon>Natronomonadaceae</taxon>
        <taxon>Natronomonas</taxon>
    </lineage>
</organism>
<dbReference type="InterPro" id="IPR055542">
    <property type="entry name" value="DUF7118"/>
</dbReference>
<dbReference type="HOGENOM" id="CLU_710987_0_0_2"/>
<keyword evidence="3" id="KW-1185">Reference proteome</keyword>
<protein>
    <submittedName>
        <fullName evidence="2">Uncharacterized protein</fullName>
    </submittedName>
</protein>
<dbReference type="GeneID" id="3702275"/>
<dbReference type="Proteomes" id="UP000002698">
    <property type="component" value="Chromosome"/>
</dbReference>
<evidence type="ECO:0000256" key="1">
    <source>
        <dbReference type="SAM" id="Coils"/>
    </source>
</evidence>
<reference evidence="2 3" key="1">
    <citation type="journal article" date="2005" name="Genome Res.">
        <title>Living with two extremes: conclusions from the genome sequence of Natronomonas pharaonis.</title>
        <authorList>
            <person name="Falb M."/>
            <person name="Pfeiffer F."/>
            <person name="Palm P."/>
            <person name="Rodewald K."/>
            <person name="Hickmann V."/>
            <person name="Tittor J."/>
            <person name="Oesterhelt D."/>
        </authorList>
    </citation>
    <scope>NUCLEOTIDE SEQUENCE [LARGE SCALE GENOMIC DNA]</scope>
    <source>
        <strain evidence="3">ATCC 35678 / DSM 2160 / CIP 103997 / JCM 8858 / NBRC 14720 / NCIMB 2260 / Gabara</strain>
    </source>
</reference>